<feature type="transmembrane region" description="Helical" evidence="10">
    <location>
        <begin position="6"/>
        <end position="27"/>
    </location>
</feature>
<organism evidence="12 13">
    <name type="scientific">Mytilus coruscus</name>
    <name type="common">Sea mussel</name>
    <dbReference type="NCBI Taxonomy" id="42192"/>
    <lineage>
        <taxon>Eukaryota</taxon>
        <taxon>Metazoa</taxon>
        <taxon>Spiralia</taxon>
        <taxon>Lophotrochozoa</taxon>
        <taxon>Mollusca</taxon>
        <taxon>Bivalvia</taxon>
        <taxon>Autobranchia</taxon>
        <taxon>Pteriomorphia</taxon>
        <taxon>Mytilida</taxon>
        <taxon>Mytiloidea</taxon>
        <taxon>Mytilidae</taxon>
        <taxon>Mytilinae</taxon>
        <taxon>Mytilus</taxon>
    </lineage>
</organism>
<keyword evidence="13" id="KW-1185">Reference proteome</keyword>
<dbReference type="Proteomes" id="UP000507470">
    <property type="component" value="Unassembled WGS sequence"/>
</dbReference>
<evidence type="ECO:0000256" key="10">
    <source>
        <dbReference type="SAM" id="Phobius"/>
    </source>
</evidence>
<dbReference type="PROSITE" id="PS50262">
    <property type="entry name" value="G_PROTEIN_RECEP_F1_2"/>
    <property type="match status" value="1"/>
</dbReference>
<keyword evidence="2" id="KW-1003">Cell membrane</keyword>
<evidence type="ECO:0000256" key="3">
    <source>
        <dbReference type="ARBA" id="ARBA00022692"/>
    </source>
</evidence>
<feature type="transmembrane region" description="Helical" evidence="10">
    <location>
        <begin position="241"/>
        <end position="262"/>
    </location>
</feature>
<name>A0A6J7ZXZ7_MYTCO</name>
<reference evidence="12 13" key="1">
    <citation type="submission" date="2020-06" db="EMBL/GenBank/DDBJ databases">
        <authorList>
            <person name="Li R."/>
            <person name="Bekaert M."/>
        </authorList>
    </citation>
    <scope>NUCLEOTIDE SEQUENCE [LARGE SCALE GENOMIC DNA]</scope>
    <source>
        <strain evidence="13">wild</strain>
    </source>
</reference>
<feature type="domain" description="G-protein coupled receptors family 1 profile" evidence="11">
    <location>
        <begin position="1"/>
        <end position="260"/>
    </location>
</feature>
<dbReference type="SUPFAM" id="SSF81321">
    <property type="entry name" value="Family A G protein-coupled receptor-like"/>
    <property type="match status" value="1"/>
</dbReference>
<gene>
    <name evidence="12" type="ORF">MCOR_1213</name>
</gene>
<dbReference type="Gene3D" id="1.20.1070.10">
    <property type="entry name" value="Rhodopsin 7-helix transmembrane proteins"/>
    <property type="match status" value="1"/>
</dbReference>
<feature type="transmembrane region" description="Helical" evidence="10">
    <location>
        <begin position="95"/>
        <end position="119"/>
    </location>
</feature>
<dbReference type="PANTHER" id="PTHR24246">
    <property type="entry name" value="OLFACTORY RECEPTOR AND ADENOSINE RECEPTOR"/>
    <property type="match status" value="1"/>
</dbReference>
<evidence type="ECO:0000259" key="11">
    <source>
        <dbReference type="PROSITE" id="PS50262"/>
    </source>
</evidence>
<evidence type="ECO:0000256" key="1">
    <source>
        <dbReference type="ARBA" id="ARBA00004651"/>
    </source>
</evidence>
<evidence type="ECO:0000313" key="12">
    <source>
        <dbReference type="EMBL" id="CAC5357645.1"/>
    </source>
</evidence>
<proteinExistence type="predicted"/>
<evidence type="ECO:0000256" key="6">
    <source>
        <dbReference type="ARBA" id="ARBA00023136"/>
    </source>
</evidence>
<evidence type="ECO:0000256" key="5">
    <source>
        <dbReference type="ARBA" id="ARBA00023040"/>
    </source>
</evidence>
<keyword evidence="5" id="KW-0297">G-protein coupled receptor</keyword>
<evidence type="ECO:0000256" key="4">
    <source>
        <dbReference type="ARBA" id="ARBA00022989"/>
    </source>
</evidence>
<dbReference type="EMBL" id="CACVKT020000213">
    <property type="protein sequence ID" value="CAC5357645.1"/>
    <property type="molecule type" value="Genomic_DNA"/>
</dbReference>
<keyword evidence="7" id="KW-0675">Receptor</keyword>
<keyword evidence="9" id="KW-0807">Transducer</keyword>
<feature type="transmembrane region" description="Helical" evidence="10">
    <location>
        <begin position="47"/>
        <end position="65"/>
    </location>
</feature>
<keyword evidence="4 10" id="KW-1133">Transmembrane helix</keyword>
<evidence type="ECO:0000256" key="9">
    <source>
        <dbReference type="ARBA" id="ARBA00023224"/>
    </source>
</evidence>
<dbReference type="InterPro" id="IPR017452">
    <property type="entry name" value="GPCR_Rhodpsn_7TM"/>
</dbReference>
<evidence type="ECO:0000256" key="7">
    <source>
        <dbReference type="ARBA" id="ARBA00023170"/>
    </source>
</evidence>
<dbReference type="GO" id="GO:0004930">
    <property type="term" value="F:G protein-coupled receptor activity"/>
    <property type="evidence" value="ECO:0007669"/>
    <property type="project" value="UniProtKB-KW"/>
</dbReference>
<evidence type="ECO:0000256" key="2">
    <source>
        <dbReference type="ARBA" id="ARBA00022475"/>
    </source>
</evidence>
<evidence type="ECO:0000256" key="8">
    <source>
        <dbReference type="ARBA" id="ARBA00023180"/>
    </source>
</evidence>
<dbReference type="AlphaFoldDB" id="A0A6J7ZXZ7"/>
<keyword evidence="3 10" id="KW-0812">Transmembrane</keyword>
<keyword evidence="8" id="KW-0325">Glycoprotein</keyword>
<feature type="transmembrane region" description="Helical" evidence="10">
    <location>
        <begin position="206"/>
        <end position="229"/>
    </location>
</feature>
<dbReference type="PANTHER" id="PTHR24246:SF27">
    <property type="entry name" value="ADENOSINE RECEPTOR, ISOFORM A"/>
    <property type="match status" value="1"/>
</dbReference>
<dbReference type="GO" id="GO:0005886">
    <property type="term" value="C:plasma membrane"/>
    <property type="evidence" value="ECO:0007669"/>
    <property type="project" value="UniProtKB-SubCell"/>
</dbReference>
<dbReference type="OrthoDB" id="6197750at2759"/>
<comment type="subcellular location">
    <subcellularLocation>
        <location evidence="1">Cell membrane</location>
        <topology evidence="1">Multi-pass membrane protein</topology>
    </subcellularLocation>
</comment>
<evidence type="ECO:0000313" key="13">
    <source>
        <dbReference type="Proteomes" id="UP000507470"/>
    </source>
</evidence>
<keyword evidence="6 10" id="KW-0472">Membrane</keyword>
<sequence length="274" mass="30513">MDYRHIVFLSGILVSTTLLFSLLQTLWICLERLIATFPAHQNLCEKVAIVPTTVVLYLLCAAFVVPKNVYFGNIWSKSCSVVAMFGRNRINVLSIFQPLLLIIIIAVLSIFIVVILRVYKSWKQVHPSDTNNRSITEQDLPTVTTQLQCISGTNSYVDHNTNNDNDTIDRLQSNPQQSQLASSTQRATQLTGSTQSSTHRVWKTSVTLGLLVLVMLVSVVPKVSIGLAVVNSPKDAKLAKALGIADLFLFINPLLDPLIYVFRIPSFRKRLGCK</sequence>
<accession>A0A6J7ZXZ7</accession>
<protein>
    <submittedName>
        <fullName evidence="12">HCAR1</fullName>
    </submittedName>
</protein>